<organism evidence="7 8">
    <name type="scientific">Aspergillus calidoustus</name>
    <dbReference type="NCBI Taxonomy" id="454130"/>
    <lineage>
        <taxon>Eukaryota</taxon>
        <taxon>Fungi</taxon>
        <taxon>Dikarya</taxon>
        <taxon>Ascomycota</taxon>
        <taxon>Pezizomycotina</taxon>
        <taxon>Eurotiomycetes</taxon>
        <taxon>Eurotiomycetidae</taxon>
        <taxon>Eurotiales</taxon>
        <taxon>Aspergillaceae</taxon>
        <taxon>Aspergillus</taxon>
        <taxon>Aspergillus subgen. Nidulantes</taxon>
    </lineage>
</organism>
<evidence type="ECO:0000256" key="5">
    <source>
        <dbReference type="SAM" id="MobiDB-lite"/>
    </source>
</evidence>
<dbReference type="SUPFAM" id="SSF57701">
    <property type="entry name" value="Zn2/Cys6 DNA-binding domain"/>
    <property type="match status" value="2"/>
</dbReference>
<dbReference type="OrthoDB" id="4158087at2759"/>
<evidence type="ECO:0000313" key="7">
    <source>
        <dbReference type="EMBL" id="CEL11318.1"/>
    </source>
</evidence>
<feature type="compositionally biased region" description="Low complexity" evidence="5">
    <location>
        <begin position="146"/>
        <end position="160"/>
    </location>
</feature>
<dbReference type="Pfam" id="PF00172">
    <property type="entry name" value="Zn_clus"/>
    <property type="match status" value="2"/>
</dbReference>
<feature type="compositionally biased region" description="Basic and acidic residues" evidence="5">
    <location>
        <begin position="136"/>
        <end position="145"/>
    </location>
</feature>
<dbReference type="GO" id="GO:0003677">
    <property type="term" value="F:DNA binding"/>
    <property type="evidence" value="ECO:0007669"/>
    <property type="project" value="UniProtKB-KW"/>
</dbReference>
<dbReference type="AlphaFoldDB" id="A0A0U5GHI0"/>
<dbReference type="EMBL" id="CDMC01000024">
    <property type="protein sequence ID" value="CEL11318.1"/>
    <property type="molecule type" value="Genomic_DNA"/>
</dbReference>
<dbReference type="PROSITE" id="PS00463">
    <property type="entry name" value="ZN2_CY6_FUNGAL_1"/>
    <property type="match status" value="2"/>
</dbReference>
<evidence type="ECO:0000313" key="8">
    <source>
        <dbReference type="Proteomes" id="UP000054771"/>
    </source>
</evidence>
<dbReference type="InterPro" id="IPR036864">
    <property type="entry name" value="Zn2-C6_fun-type_DNA-bd_sf"/>
</dbReference>
<evidence type="ECO:0000256" key="2">
    <source>
        <dbReference type="ARBA" id="ARBA00023125"/>
    </source>
</evidence>
<dbReference type="CDD" id="cd00067">
    <property type="entry name" value="GAL4"/>
    <property type="match status" value="2"/>
</dbReference>
<sequence length="615" mass="68771">MTDTESPSTPAPSACLACKAKKRKCDRTVPACSRCQRASRPHPCIYPDQDGGHNVPSMSEDAWWLDPNSDVQSVPMIQDPPRARAACQRCRQGKRQCSRALPQCSRCILMGAQCIYDRGLPPAQTIPAKSHTLSKSHRDASRKLSPDTSLCSPSPLSSGSNGSTYLDPFHTYPSSLDPECINRVLSFAIKEVWPKMFPGYTYKGISFVHHWIRSAMTCPPLFNAWLHSGAGHIRWLRQANEDASSVSDQDSYEMLLMEREAIVGLKEFVDGASADKVSDEIIMATFALALHTGREKEPTSKQTRLPPLSDLQLLLRFTNIPISEPHVLALRNLVEARGGFDKIEMPGLKEGLSTYNLVVASKFLARPFWPLHTRLQIDEATGFLEQTEQESHLNDPLHPYLTSLIPSVMVWEFSAVRGYNTLVKNYSQGFMTQLEMGYIIELRNLIQYRVMSLPALGEILDPYQELPLTYGALRLALMAYTVLVLFPTPLGTDPHPRIAKQLRCELELTGVSLDIWMPMVELLLWVLMLGGISASDTELRSWYVDQIQWLAPLLGLTSWDQVKDTMTSIVWIDSPCDVEGQALWQEVQSSSPFAATGLGIAYPDLWMEDLSDQSA</sequence>
<keyword evidence="2" id="KW-0238">DNA-binding</keyword>
<dbReference type="STRING" id="454130.A0A0U5GHI0"/>
<feature type="region of interest" description="Disordered" evidence="5">
    <location>
        <begin position="126"/>
        <end position="160"/>
    </location>
</feature>
<evidence type="ECO:0000256" key="1">
    <source>
        <dbReference type="ARBA" id="ARBA00023015"/>
    </source>
</evidence>
<dbReference type="GO" id="GO:0008270">
    <property type="term" value="F:zinc ion binding"/>
    <property type="evidence" value="ECO:0007669"/>
    <property type="project" value="InterPro"/>
</dbReference>
<proteinExistence type="predicted"/>
<dbReference type="InterPro" id="IPR001138">
    <property type="entry name" value="Zn2Cys6_DnaBD"/>
</dbReference>
<dbReference type="GO" id="GO:0000981">
    <property type="term" value="F:DNA-binding transcription factor activity, RNA polymerase II-specific"/>
    <property type="evidence" value="ECO:0007669"/>
    <property type="project" value="InterPro"/>
</dbReference>
<evidence type="ECO:0000256" key="4">
    <source>
        <dbReference type="ARBA" id="ARBA00023242"/>
    </source>
</evidence>
<dbReference type="OMA" id="WIHSAHI"/>
<keyword evidence="4" id="KW-0539">Nucleus</keyword>
<dbReference type="Gene3D" id="4.10.240.10">
    <property type="entry name" value="Zn(2)-C6 fungal-type DNA-binding domain"/>
    <property type="match status" value="2"/>
</dbReference>
<name>A0A0U5GHI0_ASPCI</name>
<protein>
    <recommendedName>
        <fullName evidence="6">Zn(2)-C6 fungal-type domain-containing protein</fullName>
    </recommendedName>
</protein>
<keyword evidence="8" id="KW-1185">Reference proteome</keyword>
<feature type="domain" description="Zn(2)-C6 fungal-type" evidence="6">
    <location>
        <begin position="14"/>
        <end position="46"/>
    </location>
</feature>
<dbReference type="PANTHER" id="PTHR37540:SF5">
    <property type="entry name" value="TRANSCRIPTION FACTOR DOMAIN-CONTAINING PROTEIN"/>
    <property type="match status" value="1"/>
</dbReference>
<evidence type="ECO:0000259" key="6">
    <source>
        <dbReference type="PROSITE" id="PS50048"/>
    </source>
</evidence>
<keyword evidence="3" id="KW-0804">Transcription</keyword>
<dbReference type="Proteomes" id="UP000054771">
    <property type="component" value="Unassembled WGS sequence"/>
</dbReference>
<accession>A0A0U5GHI0</accession>
<gene>
    <name evidence="7" type="ORF">ASPCAL14421</name>
</gene>
<dbReference type="SMART" id="SM00066">
    <property type="entry name" value="GAL4"/>
    <property type="match status" value="2"/>
</dbReference>
<feature type="domain" description="Zn(2)-C6 fungal-type" evidence="6">
    <location>
        <begin position="86"/>
        <end position="116"/>
    </location>
</feature>
<dbReference type="PANTHER" id="PTHR37540">
    <property type="entry name" value="TRANSCRIPTION FACTOR (ACR-2), PUTATIVE-RELATED-RELATED"/>
    <property type="match status" value="1"/>
</dbReference>
<reference evidence="8" key="1">
    <citation type="journal article" date="2016" name="Genome Announc.">
        <title>Draft genome sequences of fungus Aspergillus calidoustus.</title>
        <authorList>
            <person name="Horn F."/>
            <person name="Linde J."/>
            <person name="Mattern D.J."/>
            <person name="Walther G."/>
            <person name="Guthke R."/>
            <person name="Scherlach K."/>
            <person name="Martin K."/>
            <person name="Brakhage A.A."/>
            <person name="Petzke L."/>
            <person name="Valiante V."/>
        </authorList>
    </citation>
    <scope>NUCLEOTIDE SEQUENCE [LARGE SCALE GENOMIC DNA]</scope>
    <source>
        <strain evidence="8">SF006504</strain>
    </source>
</reference>
<dbReference type="PROSITE" id="PS50048">
    <property type="entry name" value="ZN2_CY6_FUNGAL_2"/>
    <property type="match status" value="2"/>
</dbReference>
<evidence type="ECO:0000256" key="3">
    <source>
        <dbReference type="ARBA" id="ARBA00023163"/>
    </source>
</evidence>
<keyword evidence="1" id="KW-0805">Transcription regulation</keyword>